<gene>
    <name evidence="2" type="ORF">TWF694_007797</name>
</gene>
<dbReference type="EMBL" id="JAVHJO010000003">
    <property type="protein sequence ID" value="KAK6542026.1"/>
    <property type="molecule type" value="Genomic_DNA"/>
</dbReference>
<sequence length="164" mass="17312">MAATQELLYFPSPGIEATSGRGEKIANHPNATSGIRRNPYNLHPLSFGLLIFAVTAVVIGALVGGIVSRVMNSELKNCSQMLNQSTPGPMTTAQADSPIYNPTASAGKYTCQCLTSSTSMDLNATTNICTAFSSSGEPCYPVTDPADFIFDCWQFAGSHGGICY</sequence>
<evidence type="ECO:0000256" key="1">
    <source>
        <dbReference type="SAM" id="Phobius"/>
    </source>
</evidence>
<evidence type="ECO:0000313" key="2">
    <source>
        <dbReference type="EMBL" id="KAK6542026.1"/>
    </source>
</evidence>
<evidence type="ECO:0000313" key="3">
    <source>
        <dbReference type="Proteomes" id="UP001365542"/>
    </source>
</evidence>
<reference evidence="2 3" key="1">
    <citation type="submission" date="2019-10" db="EMBL/GenBank/DDBJ databases">
        <authorList>
            <person name="Palmer J.M."/>
        </authorList>
    </citation>
    <scope>NUCLEOTIDE SEQUENCE [LARGE SCALE GENOMIC DNA]</scope>
    <source>
        <strain evidence="2 3">TWF694</strain>
    </source>
</reference>
<name>A0AAV9XJ86_9PEZI</name>
<comment type="caution">
    <text evidence="2">The sequence shown here is derived from an EMBL/GenBank/DDBJ whole genome shotgun (WGS) entry which is preliminary data.</text>
</comment>
<dbReference type="AlphaFoldDB" id="A0AAV9XJ86"/>
<keyword evidence="3" id="KW-1185">Reference proteome</keyword>
<keyword evidence="1" id="KW-0472">Membrane</keyword>
<proteinExistence type="predicted"/>
<accession>A0AAV9XJ86</accession>
<feature type="transmembrane region" description="Helical" evidence="1">
    <location>
        <begin position="45"/>
        <end position="67"/>
    </location>
</feature>
<protein>
    <submittedName>
        <fullName evidence="2">Uncharacterized protein</fullName>
    </submittedName>
</protein>
<keyword evidence="1" id="KW-1133">Transmembrane helix</keyword>
<keyword evidence="1" id="KW-0812">Transmembrane</keyword>
<organism evidence="2 3">
    <name type="scientific">Orbilia ellipsospora</name>
    <dbReference type="NCBI Taxonomy" id="2528407"/>
    <lineage>
        <taxon>Eukaryota</taxon>
        <taxon>Fungi</taxon>
        <taxon>Dikarya</taxon>
        <taxon>Ascomycota</taxon>
        <taxon>Pezizomycotina</taxon>
        <taxon>Orbiliomycetes</taxon>
        <taxon>Orbiliales</taxon>
        <taxon>Orbiliaceae</taxon>
        <taxon>Orbilia</taxon>
    </lineage>
</organism>
<dbReference type="Proteomes" id="UP001365542">
    <property type="component" value="Unassembled WGS sequence"/>
</dbReference>